<dbReference type="Proteomes" id="UP001549167">
    <property type="component" value="Unassembled WGS sequence"/>
</dbReference>
<evidence type="ECO:0000256" key="1">
    <source>
        <dbReference type="SAM" id="Phobius"/>
    </source>
</evidence>
<sequence length="76" mass="8937">MSFLDYIEIPTIIALILAPISLISNIYRFVNNPYSLFSFENISIFINFIQIIILILIFIKIKKTQNQRENEENLVT</sequence>
<proteinExistence type="predicted"/>
<feature type="transmembrane region" description="Helical" evidence="1">
    <location>
        <begin position="12"/>
        <end position="30"/>
    </location>
</feature>
<keyword evidence="3" id="KW-1185">Reference proteome</keyword>
<keyword evidence="1" id="KW-0472">Membrane</keyword>
<feature type="transmembrane region" description="Helical" evidence="1">
    <location>
        <begin position="42"/>
        <end position="59"/>
    </location>
</feature>
<keyword evidence="1" id="KW-1133">Transmembrane helix</keyword>
<reference evidence="2 3" key="1">
    <citation type="submission" date="2024-06" db="EMBL/GenBank/DDBJ databases">
        <title>Genomic Encyclopedia of Type Strains, Phase IV (KMG-IV): sequencing the most valuable type-strain genomes for metagenomic binning, comparative biology and taxonomic classification.</title>
        <authorList>
            <person name="Goeker M."/>
        </authorList>
    </citation>
    <scope>NUCLEOTIDE SEQUENCE [LARGE SCALE GENOMIC DNA]</scope>
    <source>
        <strain evidence="2 3">DSM 23520</strain>
    </source>
</reference>
<evidence type="ECO:0000313" key="2">
    <source>
        <dbReference type="EMBL" id="MET3683489.1"/>
    </source>
</evidence>
<evidence type="ECO:0000313" key="3">
    <source>
        <dbReference type="Proteomes" id="UP001549167"/>
    </source>
</evidence>
<keyword evidence="1" id="KW-0812">Transmembrane</keyword>
<name>A0ABV2KV84_9BACI</name>
<comment type="caution">
    <text evidence="2">The sequence shown here is derived from an EMBL/GenBank/DDBJ whole genome shotgun (WGS) entry which is preliminary data.</text>
</comment>
<dbReference type="EMBL" id="JBEPMX010000007">
    <property type="protein sequence ID" value="MET3683489.1"/>
    <property type="molecule type" value="Genomic_DNA"/>
</dbReference>
<accession>A0ABV2KV84</accession>
<organism evidence="2 3">
    <name type="scientific">Alkalibacillus flavidus</name>
    <dbReference type="NCBI Taxonomy" id="546021"/>
    <lineage>
        <taxon>Bacteria</taxon>
        <taxon>Bacillati</taxon>
        <taxon>Bacillota</taxon>
        <taxon>Bacilli</taxon>
        <taxon>Bacillales</taxon>
        <taxon>Bacillaceae</taxon>
        <taxon>Alkalibacillus</taxon>
    </lineage>
</organism>
<protein>
    <submittedName>
        <fullName evidence="2">Uncharacterized protein</fullName>
    </submittedName>
</protein>
<gene>
    <name evidence="2" type="ORF">ABID56_001584</name>
</gene>